<evidence type="ECO:0000313" key="3">
    <source>
        <dbReference type="Proteomes" id="UP000236311"/>
    </source>
</evidence>
<keyword evidence="3" id="KW-1185">Reference proteome</keyword>
<dbReference type="OrthoDB" id="9766673at2"/>
<evidence type="ECO:0000313" key="2">
    <source>
        <dbReference type="EMBL" id="SOY29821.1"/>
    </source>
</evidence>
<reference evidence="2 3" key="1">
    <citation type="submission" date="2018-01" db="EMBL/GenBank/DDBJ databases">
        <authorList>
            <person name="Gaut B.S."/>
            <person name="Morton B.R."/>
            <person name="Clegg M.T."/>
            <person name="Duvall M.R."/>
        </authorList>
    </citation>
    <scope>NUCLEOTIDE SEQUENCE [LARGE SCALE GENOMIC DNA]</scope>
    <source>
        <strain evidence="2">GP69</strain>
    </source>
</reference>
<feature type="domain" description="AAA-ATPase-like" evidence="1">
    <location>
        <begin position="10"/>
        <end position="241"/>
    </location>
</feature>
<name>A0A2K4ZH89_9FIRM</name>
<proteinExistence type="predicted"/>
<dbReference type="InterPro" id="IPR012547">
    <property type="entry name" value="PDDEXK_9"/>
</dbReference>
<sequence>MYDFEKKMLPIGIESFTEICTDDFYYVDKTALIRDLLRRRGKVNLFTRPRRFGKTLNMSMLRYFFEMGGDKTIFDGLDILKETSLCEKYMGKFPVVSISLKSANGSDYTMARSLMCSIIGNEAIRFYELATSDRLTDVEKMIYKQLTAVDTTGKSMYAMSDAVLMGSLKTLSGLLEKHYGKKVVLLIDEYDVPLAKANEQGYYSQMITLIRNMFEQGLKTNESVQLAVLTGCLRVSKESIFTGLNNLKVFSITDPECDVYFGFTDKEVREMLEYYGLEDKYDLIREWYDGYRFGSSDVYCPWDVISYVDKLLVKRDLPPQDYWINTSSNDVIRRLLEGASTETRDEIERLIAGESIQKRIHEELTYKEIYENTENVWSLLFVTGYLTQRGEAEEKMRNLVIPNREIHNIFMTQIRSWMQSKVREDRERLNAFCEAFRNADGETVQTIFTEYLDETVSIRDTAVRTGLKENFYHGFLLGLLRFREDWKVASNRESGTGYADIVIEIFREKTAIVIEMKYVENGDLEAGCRVAMEQIRREGYDRQPSLNGMSRIIKCGMACHVKDCKAVFEE</sequence>
<evidence type="ECO:0000259" key="1">
    <source>
        <dbReference type="Pfam" id="PF09820"/>
    </source>
</evidence>
<dbReference type="AlphaFoldDB" id="A0A2K4ZH89"/>
<gene>
    <name evidence="2" type="ORF">AMURIS_02542</name>
</gene>
<dbReference type="InterPro" id="IPR018631">
    <property type="entry name" value="AAA-ATPase-like_dom"/>
</dbReference>
<accession>A0A2K4ZH89</accession>
<dbReference type="Pfam" id="PF09820">
    <property type="entry name" value="AAA-ATPase_like"/>
    <property type="match status" value="1"/>
</dbReference>
<dbReference type="InterPro" id="IPR027417">
    <property type="entry name" value="P-loop_NTPase"/>
</dbReference>
<dbReference type="Proteomes" id="UP000236311">
    <property type="component" value="Unassembled WGS sequence"/>
</dbReference>
<dbReference type="PANTHER" id="PTHR34825:SF1">
    <property type="entry name" value="AAA-ATPASE-LIKE DOMAIN-CONTAINING PROTEIN"/>
    <property type="match status" value="1"/>
</dbReference>
<protein>
    <submittedName>
        <fullName evidence="2">Putative AAA-ATPase</fullName>
    </submittedName>
</protein>
<dbReference type="PANTHER" id="PTHR34825">
    <property type="entry name" value="CONSERVED PROTEIN, WITH A WEAK D-GALACTARATE DEHYDRATASE/ALTRONATE HYDROLASE DOMAIN"/>
    <property type="match status" value="1"/>
</dbReference>
<dbReference type="Pfam" id="PF08011">
    <property type="entry name" value="PDDEXK_9"/>
    <property type="match status" value="1"/>
</dbReference>
<dbReference type="RefSeq" id="WP_103239907.1">
    <property type="nucleotide sequence ID" value="NZ_JANJZD010000011.1"/>
</dbReference>
<dbReference type="EMBL" id="OFSM01000012">
    <property type="protein sequence ID" value="SOY29821.1"/>
    <property type="molecule type" value="Genomic_DNA"/>
</dbReference>
<dbReference type="SUPFAM" id="SSF52540">
    <property type="entry name" value="P-loop containing nucleoside triphosphate hydrolases"/>
    <property type="match status" value="1"/>
</dbReference>
<organism evidence="2 3">
    <name type="scientific">Acetatifactor muris</name>
    <dbReference type="NCBI Taxonomy" id="879566"/>
    <lineage>
        <taxon>Bacteria</taxon>
        <taxon>Bacillati</taxon>
        <taxon>Bacillota</taxon>
        <taxon>Clostridia</taxon>
        <taxon>Lachnospirales</taxon>
        <taxon>Lachnospiraceae</taxon>
        <taxon>Acetatifactor</taxon>
    </lineage>
</organism>